<reference evidence="3 4" key="1">
    <citation type="journal article" date="2020" name="Appl. Microbiol. Biotechnol.">
        <title>Targeted gene deletion in Brettanomyces bruxellensis with an expression-free CRISPR-Cas9 system.</title>
        <authorList>
            <person name="Varela C."/>
            <person name="Bartel C."/>
            <person name="Onetto C."/>
            <person name="Borneman A."/>
        </authorList>
    </citation>
    <scope>NUCLEOTIDE SEQUENCE [LARGE SCALE GENOMIC DNA]</scope>
    <source>
        <strain evidence="3 4">AWRI1613</strain>
    </source>
</reference>
<dbReference type="PANTHER" id="PTHR11142:SF4">
    <property type="entry name" value="PSEUDOURIDYLATE SYNTHASE 1 HOMOLOG"/>
    <property type="match status" value="1"/>
</dbReference>
<gene>
    <name evidence="3" type="ORF">HII12_000673</name>
</gene>
<evidence type="ECO:0000256" key="1">
    <source>
        <dbReference type="ARBA" id="ARBA00023235"/>
    </source>
</evidence>
<keyword evidence="1" id="KW-0413">Isomerase</keyword>
<dbReference type="GO" id="GO:0003723">
    <property type="term" value="F:RNA binding"/>
    <property type="evidence" value="ECO:0007669"/>
    <property type="project" value="InterPro"/>
</dbReference>
<dbReference type="Gene3D" id="3.30.70.580">
    <property type="entry name" value="Pseudouridine synthase I, catalytic domain, N-terminal subdomain"/>
    <property type="match status" value="1"/>
</dbReference>
<evidence type="ECO:0000313" key="4">
    <source>
        <dbReference type="Proteomes" id="UP000568158"/>
    </source>
</evidence>
<dbReference type="SUPFAM" id="SSF55120">
    <property type="entry name" value="Pseudouridine synthase"/>
    <property type="match status" value="1"/>
</dbReference>
<feature type="compositionally biased region" description="Basic residues" evidence="2">
    <location>
        <begin position="69"/>
        <end position="83"/>
    </location>
</feature>
<proteinExistence type="predicted"/>
<feature type="compositionally biased region" description="Basic and acidic residues" evidence="2">
    <location>
        <begin position="33"/>
        <end position="52"/>
    </location>
</feature>
<comment type="caution">
    <text evidence="3">The sequence shown here is derived from an EMBL/GenBank/DDBJ whole genome shotgun (WGS) entry which is preliminary data.</text>
</comment>
<evidence type="ECO:0000256" key="2">
    <source>
        <dbReference type="SAM" id="MobiDB-lite"/>
    </source>
</evidence>
<dbReference type="InterPro" id="IPR001406">
    <property type="entry name" value="PsdUridine_synth_TruA"/>
</dbReference>
<feature type="compositionally biased region" description="Basic and acidic residues" evidence="2">
    <location>
        <begin position="59"/>
        <end position="68"/>
    </location>
</feature>
<dbReference type="GO" id="GO:0031119">
    <property type="term" value="P:tRNA pseudouridine synthesis"/>
    <property type="evidence" value="ECO:0007669"/>
    <property type="project" value="TreeGrafter"/>
</dbReference>
<dbReference type="GO" id="GO:1990481">
    <property type="term" value="P:mRNA pseudouridine synthesis"/>
    <property type="evidence" value="ECO:0007669"/>
    <property type="project" value="TreeGrafter"/>
</dbReference>
<dbReference type="GO" id="GO:0009982">
    <property type="term" value="F:pseudouridine synthase activity"/>
    <property type="evidence" value="ECO:0007669"/>
    <property type="project" value="InterPro"/>
</dbReference>
<protein>
    <submittedName>
        <fullName evidence="3">Uncharacterized protein</fullName>
    </submittedName>
</protein>
<name>A0A8H6BQ54_DEKBR</name>
<dbReference type="GO" id="GO:0005634">
    <property type="term" value="C:nucleus"/>
    <property type="evidence" value="ECO:0007669"/>
    <property type="project" value="TreeGrafter"/>
</dbReference>
<dbReference type="Proteomes" id="UP000568158">
    <property type="component" value="Unassembled WGS sequence"/>
</dbReference>
<dbReference type="PANTHER" id="PTHR11142">
    <property type="entry name" value="PSEUDOURIDYLATE SYNTHASE"/>
    <property type="match status" value="1"/>
</dbReference>
<feature type="region of interest" description="Disordered" evidence="2">
    <location>
        <begin position="1"/>
        <end position="83"/>
    </location>
</feature>
<evidence type="ECO:0000313" key="3">
    <source>
        <dbReference type="EMBL" id="KAF6015514.1"/>
    </source>
</evidence>
<organism evidence="3 4">
    <name type="scientific">Dekkera bruxellensis</name>
    <name type="common">Brettanomyces custersii</name>
    <dbReference type="NCBI Taxonomy" id="5007"/>
    <lineage>
        <taxon>Eukaryota</taxon>
        <taxon>Fungi</taxon>
        <taxon>Dikarya</taxon>
        <taxon>Ascomycota</taxon>
        <taxon>Saccharomycotina</taxon>
        <taxon>Pichiomycetes</taxon>
        <taxon>Pichiales</taxon>
        <taxon>Pichiaceae</taxon>
        <taxon>Brettanomyces</taxon>
    </lineage>
</organism>
<dbReference type="InterPro" id="IPR020094">
    <property type="entry name" value="TruA/RsuA/RluB/E/F_N"/>
</dbReference>
<dbReference type="EMBL" id="JABCYN010000009">
    <property type="protein sequence ID" value="KAF6015514.1"/>
    <property type="molecule type" value="Genomic_DNA"/>
</dbReference>
<dbReference type="AlphaFoldDB" id="A0A8H6BQ54"/>
<sequence length="143" mass="16060">MQIKEDTEIKATGDAQQTNNQQTSAAEKNITSPKHETNVDDREQEGSRRDPSNRWLRTRKSDYDLPDAKRHKGEFKDKRGKPKKKVACLIGYCGAGYHGMQINPPNKTIEGDLFKAMVDAGAISKNNSNDLKKSGFYACSKNR</sequence>
<dbReference type="InterPro" id="IPR020103">
    <property type="entry name" value="PsdUridine_synth_cat_dom_sf"/>
</dbReference>
<accession>A0A8H6BQ54</accession>
<feature type="compositionally biased region" description="Basic and acidic residues" evidence="2">
    <location>
        <begin position="1"/>
        <end position="11"/>
    </location>
</feature>